<accession>A0ABX2TL16</accession>
<feature type="domain" description="Ribulose bisphosphate carboxylase large subunit C-terminal" evidence="5">
    <location>
        <begin position="124"/>
        <end position="370"/>
    </location>
</feature>
<dbReference type="InterPro" id="IPR000685">
    <property type="entry name" value="RuBisCO_lsu_C"/>
</dbReference>
<evidence type="ECO:0000256" key="2">
    <source>
        <dbReference type="ARBA" id="ARBA00022723"/>
    </source>
</evidence>
<gene>
    <name evidence="7" type="ORF">HND93_35550</name>
</gene>
<keyword evidence="2" id="KW-0479">Metal-binding</keyword>
<evidence type="ECO:0008006" key="9">
    <source>
        <dbReference type="Google" id="ProtNLM"/>
    </source>
</evidence>
<comment type="cofactor">
    <cofactor evidence="1">
        <name>Mg(2+)</name>
        <dbReference type="ChEBI" id="CHEBI:18420"/>
    </cofactor>
</comment>
<dbReference type="Pfam" id="PF02788">
    <property type="entry name" value="RuBisCO_large_N"/>
    <property type="match status" value="1"/>
</dbReference>
<dbReference type="SUPFAM" id="SSF51649">
    <property type="entry name" value="RuBisCo, C-terminal domain"/>
    <property type="match status" value="1"/>
</dbReference>
<evidence type="ECO:0000256" key="4">
    <source>
        <dbReference type="RuleBase" id="RU003834"/>
    </source>
</evidence>
<dbReference type="SFLD" id="SFLDS00014">
    <property type="entry name" value="RuBisCO"/>
    <property type="match status" value="1"/>
</dbReference>
<sequence>MYRATRSDDVVATYRIRSRNLEKAAEAIAIGQSIGNPNVRLDRETAEMWSRYGCEIRSLTSEGDGYGTAVIGYPAGNFTEGSFTHILMSVMGGQLDIDIIEECRLIDLDLPPAIVAQYAGPANGIEGIRARLDAHDRPLVGGIVKPKTGLTVAQLVEICQQMADGGIDFIKEDEILGEIEVCPFEARVEAVMKALESYRVIFCPCVTAPVHRLAGAMETLRRQGSSGFHYNIWAGLDAYQYAVKLSGGMFAHYQKSGDRAMTDGRFSIDFTVWCKLTRLAGADFIHVGMVGGYLSEPVDVMAKRLEALQGPMGGLKGLMPSLSCGATPGMVEGLRGMFGNDIMVSSGGALHGHPQGTHAGAKAFRDAAEGRSSRELDIAIETWGR</sequence>
<keyword evidence="8" id="KW-1185">Reference proteome</keyword>
<evidence type="ECO:0000313" key="8">
    <source>
        <dbReference type="Proteomes" id="UP000584642"/>
    </source>
</evidence>
<dbReference type="Proteomes" id="UP000584642">
    <property type="component" value="Unassembled WGS sequence"/>
</dbReference>
<evidence type="ECO:0000259" key="6">
    <source>
        <dbReference type="Pfam" id="PF02788"/>
    </source>
</evidence>
<feature type="domain" description="Ribulose bisphosphate carboxylase large subunit ferrodoxin-like N-terminal" evidence="6">
    <location>
        <begin position="6"/>
        <end position="113"/>
    </location>
</feature>
<evidence type="ECO:0000259" key="5">
    <source>
        <dbReference type="Pfam" id="PF00016"/>
    </source>
</evidence>
<comment type="caution">
    <text evidence="7">The sequence shown here is derived from an EMBL/GenBank/DDBJ whole genome shotgun (WGS) entry which is preliminary data.</text>
</comment>
<evidence type="ECO:0000256" key="3">
    <source>
        <dbReference type="ARBA" id="ARBA00022842"/>
    </source>
</evidence>
<dbReference type="EMBL" id="JABFDB010000051">
    <property type="protein sequence ID" value="NYZ25049.1"/>
    <property type="molecule type" value="Genomic_DNA"/>
</dbReference>
<comment type="similarity">
    <text evidence="4">Belongs to the RuBisCO large chain family.</text>
</comment>
<proteinExistence type="inferred from homology"/>
<dbReference type="Gene3D" id="3.20.20.110">
    <property type="entry name" value="Ribulose bisphosphate carboxylase, large subunit, C-terminal domain"/>
    <property type="match status" value="1"/>
</dbReference>
<organism evidence="7 8">
    <name type="scientific">Azospirillum oleiclasticum</name>
    <dbReference type="NCBI Taxonomy" id="2735135"/>
    <lineage>
        <taxon>Bacteria</taxon>
        <taxon>Pseudomonadati</taxon>
        <taxon>Pseudomonadota</taxon>
        <taxon>Alphaproteobacteria</taxon>
        <taxon>Rhodospirillales</taxon>
        <taxon>Azospirillaceae</taxon>
        <taxon>Azospirillum</taxon>
    </lineage>
</organism>
<dbReference type="SFLD" id="SFLDG00301">
    <property type="entry name" value="RuBisCO-like_proteins"/>
    <property type="match status" value="1"/>
</dbReference>
<dbReference type="Gene3D" id="3.30.70.150">
    <property type="entry name" value="RuBisCO large subunit, N-terminal domain"/>
    <property type="match status" value="1"/>
</dbReference>
<dbReference type="PANTHER" id="PTHR42704:SF17">
    <property type="entry name" value="RIBULOSE BISPHOSPHATE CARBOXYLASE LARGE CHAIN"/>
    <property type="match status" value="1"/>
</dbReference>
<dbReference type="PROSITE" id="PS00157">
    <property type="entry name" value="RUBISCO_LARGE"/>
    <property type="match status" value="1"/>
</dbReference>
<dbReference type="SUPFAM" id="SSF54966">
    <property type="entry name" value="RuBisCO, large subunit, small (N-terminal) domain"/>
    <property type="match status" value="1"/>
</dbReference>
<protein>
    <recommendedName>
        <fullName evidence="9">Ribulose-bisphosphate carboxylase</fullName>
    </recommendedName>
</protein>
<dbReference type="PANTHER" id="PTHR42704">
    <property type="entry name" value="RIBULOSE BISPHOSPHATE CARBOXYLASE"/>
    <property type="match status" value="1"/>
</dbReference>
<dbReference type="Pfam" id="PF00016">
    <property type="entry name" value="RuBisCO_large"/>
    <property type="match status" value="1"/>
</dbReference>
<dbReference type="RefSeq" id="WP_180286819.1">
    <property type="nucleotide sequence ID" value="NZ_JABFDB010000051.1"/>
</dbReference>
<evidence type="ECO:0000256" key="1">
    <source>
        <dbReference type="ARBA" id="ARBA00001946"/>
    </source>
</evidence>
<dbReference type="InterPro" id="IPR036376">
    <property type="entry name" value="RuBisCO_lsu_C_sf"/>
</dbReference>
<keyword evidence="3" id="KW-0460">Magnesium</keyword>
<dbReference type="InterPro" id="IPR036422">
    <property type="entry name" value="RuBisCO_lsu_N_sf"/>
</dbReference>
<name>A0ABX2TL16_9PROT</name>
<evidence type="ECO:0000313" key="7">
    <source>
        <dbReference type="EMBL" id="NYZ25049.1"/>
    </source>
</evidence>
<dbReference type="InterPro" id="IPR017443">
    <property type="entry name" value="RuBisCO_lsu_fd_N"/>
</dbReference>
<dbReference type="InterPro" id="IPR033966">
    <property type="entry name" value="RuBisCO"/>
</dbReference>
<reference evidence="7 8" key="1">
    <citation type="submission" date="2020-05" db="EMBL/GenBank/DDBJ databases">
        <title>Azospirillum oleiclasticum sp. nov, a nitrogen-fixing and heavy crude oil-emulsifying bacterium isolated from the crude oil of Yumen Oilfield.</title>
        <authorList>
            <person name="Wu D."/>
            <person name="Cai M."/>
            <person name="Zhang X."/>
        </authorList>
    </citation>
    <scope>NUCLEOTIDE SEQUENCE [LARGE SCALE GENOMIC DNA]</scope>
    <source>
        <strain evidence="7 8">ROY-1-1-2</strain>
    </source>
</reference>
<dbReference type="InterPro" id="IPR020878">
    <property type="entry name" value="RuBisCo_large_chain_AS"/>
</dbReference>